<organism evidence="2 3">
    <name type="scientific">Nesidiocoris tenuis</name>
    <dbReference type="NCBI Taxonomy" id="355587"/>
    <lineage>
        <taxon>Eukaryota</taxon>
        <taxon>Metazoa</taxon>
        <taxon>Ecdysozoa</taxon>
        <taxon>Arthropoda</taxon>
        <taxon>Hexapoda</taxon>
        <taxon>Insecta</taxon>
        <taxon>Pterygota</taxon>
        <taxon>Neoptera</taxon>
        <taxon>Paraneoptera</taxon>
        <taxon>Hemiptera</taxon>
        <taxon>Heteroptera</taxon>
        <taxon>Panheteroptera</taxon>
        <taxon>Cimicomorpha</taxon>
        <taxon>Miridae</taxon>
        <taxon>Dicyphina</taxon>
        <taxon>Nesidiocoris</taxon>
    </lineage>
</organism>
<name>A0A6H5HNZ4_9HEMI</name>
<feature type="compositionally biased region" description="Polar residues" evidence="1">
    <location>
        <begin position="56"/>
        <end position="78"/>
    </location>
</feature>
<evidence type="ECO:0000313" key="2">
    <source>
        <dbReference type="EMBL" id="CAB0018666.1"/>
    </source>
</evidence>
<protein>
    <submittedName>
        <fullName evidence="2">Uncharacterized protein</fullName>
    </submittedName>
</protein>
<gene>
    <name evidence="2" type="ORF">NTEN_LOCUS22468</name>
</gene>
<reference evidence="2 3" key="1">
    <citation type="submission" date="2020-02" db="EMBL/GenBank/DDBJ databases">
        <authorList>
            <person name="Ferguson B K."/>
        </authorList>
    </citation>
    <scope>NUCLEOTIDE SEQUENCE [LARGE SCALE GENOMIC DNA]</scope>
</reference>
<accession>A0A6H5HNZ4</accession>
<evidence type="ECO:0000313" key="3">
    <source>
        <dbReference type="Proteomes" id="UP000479000"/>
    </source>
</evidence>
<evidence type="ECO:0000256" key="1">
    <source>
        <dbReference type="SAM" id="MobiDB-lite"/>
    </source>
</evidence>
<dbReference type="AlphaFoldDB" id="A0A6H5HNZ4"/>
<dbReference type="EMBL" id="CADCXU010033095">
    <property type="protein sequence ID" value="CAB0018666.1"/>
    <property type="molecule type" value="Genomic_DNA"/>
</dbReference>
<dbReference type="Proteomes" id="UP000479000">
    <property type="component" value="Unassembled WGS sequence"/>
</dbReference>
<feature type="non-terminal residue" evidence="2">
    <location>
        <position position="78"/>
    </location>
</feature>
<proteinExistence type="predicted"/>
<feature type="region of interest" description="Disordered" evidence="1">
    <location>
        <begin position="48"/>
        <end position="78"/>
    </location>
</feature>
<keyword evidence="3" id="KW-1185">Reference proteome</keyword>
<sequence>MLLPLVLKEFRPGRVLPMAPAAFLRYCRIAATFFRQIAGMRRLHGRRSLSKECKDSSNSLITRQTNPSYRPSRQTDSL</sequence>